<evidence type="ECO:0000256" key="2">
    <source>
        <dbReference type="SAM" id="MobiDB-lite"/>
    </source>
</evidence>
<dbReference type="InterPro" id="IPR028078">
    <property type="entry name" value="ACDC"/>
</dbReference>
<sequence>MSTLENVKNIVNSVKVVCDISSISPKDIVKKEEKNKNKESYMLTTDTIDSNFDYIDNNECCDTTNVESTNEQKNGSCHMIDDQKKTEEGYLLEYDNKMKTKYYNSLCNYFDNKKYIFINDKENKETSKKSDNDNLMYQNNINKNITSDGNILKDEYEHVDDVRAKHKEKMLLCNNEFLHKYKIYGKYGNVSKRYIEESSFNELFKYDLICDVYNKNCSYYKEKKKKNKLKFSKKNLTDSEVENYHIGQNIKKNNAKIYLLSNDSVNYEHIEEKKKKKNMYIYQYRNMEEKNVLKNIYNNDNNNDNILSETRMCYRKVPSFNYINNFDLLNDFSYNISENNFYKKNEKKKKLENVQGLDKYNNHIDSKIDNEDKLDDNNKVLKNEQYIENNKDLGEIKRKCTNLKRNLNTDLMSSNNLKKKMKKDNGYSFLHLNIYKNNNTYEFCRNNSYNTYILKTVGNSYLKHKINEKKKKMKSTIINTINSNNTENISNKKKPCENMNIHMYGSKDKMFNHDQEEKVHNNNNNNNIEEKDIKENKNELIETKNYINDKELSKGTKFVIHKENVCTHMDNNIAHDYILNDNISNDNISNDNISNDNISKEYIPYEYFTNNEDVNSSNCLNKSESLNSRSSTNSAHINNMNSSGENETNCISVFNDKTVDLLHLNLHDVVRMLENENIETLYTPEELKEILIPISGVYYSSSYGKWIYQYNNDDDDNNNNNNIDGGNNNNNNIDGDNNNNNNNNNNNIDGDNNNNNNNNIIGDDNNNYNSIDGDNNNNNNNIDGVCKELNKMTSSEQTKHKSGNEKNISLNNKYSFHEGRQLALMLKYKYIKRNHNIFKNLNDQEMFFSDINDHTNKEIYNDGDDLYHNTDNKEEHIIGSQSNKYELEHDEIHTMTCEQRNNVNKEENIKRNEEKEMLKDENDKLKVKVNVKVMNKINDKETKIINNIHNNDINLVQKIECDEKIHFCDKEKEENNLSNNELKELHLNTTGHILKNEIISYNTHINSSQNINDIKDSMKKNINETNDTCKCNNLNNTINNNKTEYVHNYEDIKNFNSSDNIYNEEKNEHVDGSKLLKHNNYDKQNRHIHFKNKKNLYRMLGINFTKDIKNKIKCLEKEHIYYEKEKKKWIIQILEQKNNTILYFKEFDCKVFGFLYACFLSLEYKQLYLDYFLNEKKQDYLLNLIQKHFIKKRKPNRIIHQLDLPKKKKESNKKDEHEEDENEEKKKKKKKKKKRKLIRMRCPLYEKDEIINYQNKMENIKKNQYTDDDIEKVENVLEYTYSKNYYSSTKDNINIYKKINQNFIQNWNEDKTNNEKIISIYQQNKSPDYNMHMLKNQTSKQYKDIFGKTKYGSYKQIDKTMIPKLYEYNNMISICNNEKDIINKKYEQKLHNGCEQNILNYNIIRDDEKKKKTFDHEIDTSVDCEFHDKNKINNNEYVDKDIHNFCTEKNIYLDINSSENVTLHDTHRYQMKNEKDDNKNDIKESDDNFINLPNSPQDEKEITDKTLKKKRNNCSYKKPKNVKDSLAHYKNSNLSIELEEEERNNLLKLNNYVNLLNEKTDITSLAKQTILLLLKDILNSIPYQMAPSITSRKIYDRKIHAHVHFVYQCTNIIDLVPYFFIFKNIIKQKTLPSTQSLYICNVLLYALFEA</sequence>
<evidence type="ECO:0000259" key="3">
    <source>
        <dbReference type="Pfam" id="PF14733"/>
    </source>
</evidence>
<keyword evidence="1" id="KW-0175">Coiled coil</keyword>
<feature type="compositionally biased region" description="Basic and acidic residues" evidence="2">
    <location>
        <begin position="1472"/>
        <end position="1486"/>
    </location>
</feature>
<dbReference type="VEuPathDB" id="PlasmoDB:PRG01_1321700"/>
<accession>A0A2P9DLD3</accession>
<proteinExistence type="predicted"/>
<reference evidence="4 5" key="1">
    <citation type="submission" date="2016-09" db="EMBL/GenBank/DDBJ databases">
        <authorList>
            <consortium name="Pathogen Informatics"/>
        </authorList>
    </citation>
    <scope>NUCLEOTIDE SEQUENCE [LARGE SCALE GENOMIC DNA]</scope>
</reference>
<feature type="coiled-coil region" evidence="1">
    <location>
        <begin position="895"/>
        <end position="924"/>
    </location>
</feature>
<feature type="domain" description="AP2-coincident C-terminal" evidence="3">
    <location>
        <begin position="1558"/>
        <end position="1647"/>
    </location>
</feature>
<feature type="compositionally biased region" description="Basic residues" evidence="2">
    <location>
        <begin position="1226"/>
        <end position="1236"/>
    </location>
</feature>
<dbReference type="EMBL" id="LT969576">
    <property type="protein sequence ID" value="SOV81835.1"/>
    <property type="molecule type" value="Genomic_DNA"/>
</dbReference>
<name>A0A2P9DLD3_PLARE</name>
<dbReference type="Pfam" id="PF14733">
    <property type="entry name" value="ACDC"/>
    <property type="match status" value="1"/>
</dbReference>
<dbReference type="OrthoDB" id="383427at2759"/>
<evidence type="ECO:0000313" key="5">
    <source>
        <dbReference type="Proteomes" id="UP000240500"/>
    </source>
</evidence>
<protein>
    <recommendedName>
        <fullName evidence="3">AP2-coincident C-terminal domain-containing protein</fullName>
    </recommendedName>
</protein>
<organism evidence="4 5">
    <name type="scientific">Plasmodium reichenowi</name>
    <dbReference type="NCBI Taxonomy" id="5854"/>
    <lineage>
        <taxon>Eukaryota</taxon>
        <taxon>Sar</taxon>
        <taxon>Alveolata</taxon>
        <taxon>Apicomplexa</taxon>
        <taxon>Aconoidasida</taxon>
        <taxon>Haemosporida</taxon>
        <taxon>Plasmodiidae</taxon>
        <taxon>Plasmodium</taxon>
        <taxon>Plasmodium (Laverania)</taxon>
    </lineage>
</organism>
<feature type="region of interest" description="Disordered" evidence="2">
    <location>
        <begin position="717"/>
        <end position="776"/>
    </location>
</feature>
<dbReference type="VEuPathDB" id="PlasmoDB:PRCDC_1318600"/>
<evidence type="ECO:0000313" key="4">
    <source>
        <dbReference type="EMBL" id="SOV81835.1"/>
    </source>
</evidence>
<feature type="region of interest" description="Disordered" evidence="2">
    <location>
        <begin position="1472"/>
        <end position="1501"/>
    </location>
</feature>
<dbReference type="Proteomes" id="UP000240500">
    <property type="component" value="Chromosome 13"/>
</dbReference>
<gene>
    <name evidence="4" type="ORF">PRG01_1321700</name>
</gene>
<evidence type="ECO:0000256" key="1">
    <source>
        <dbReference type="SAM" id="Coils"/>
    </source>
</evidence>
<feature type="compositionally biased region" description="Low complexity" evidence="2">
    <location>
        <begin position="718"/>
        <end position="776"/>
    </location>
</feature>
<feature type="region of interest" description="Disordered" evidence="2">
    <location>
        <begin position="1201"/>
        <end position="1236"/>
    </location>
</feature>